<comment type="caution">
    <text evidence="1">The sequence shown here is derived from an EMBL/GenBank/DDBJ whole genome shotgun (WGS) entry which is preliminary data.</text>
</comment>
<accession>A0A1H5HUW4</accession>
<gene>
    <name evidence="1" type="ORF">SAMN04489800_0483</name>
</gene>
<proteinExistence type="predicted"/>
<keyword evidence="2" id="KW-1185">Reference proteome</keyword>
<name>A0A1H5HUW4_PSEDM</name>
<dbReference type="Proteomes" id="UP000183613">
    <property type="component" value="Unassembled WGS sequence"/>
</dbReference>
<dbReference type="InterPro" id="IPR010780">
    <property type="entry name" value="DUF1375"/>
</dbReference>
<evidence type="ECO:0000313" key="1">
    <source>
        <dbReference type="EMBL" id="SEE31793.1"/>
    </source>
</evidence>
<evidence type="ECO:0000313" key="2">
    <source>
        <dbReference type="Proteomes" id="UP000183613"/>
    </source>
</evidence>
<dbReference type="RefSeq" id="WP_074836701.1">
    <property type="nucleotide sequence ID" value="NZ_FNUD01000002.1"/>
</dbReference>
<dbReference type="Pfam" id="PF07119">
    <property type="entry name" value="DUF1375"/>
    <property type="match status" value="1"/>
</dbReference>
<dbReference type="EMBL" id="FNUD01000002">
    <property type="protein sequence ID" value="SEE31793.1"/>
    <property type="molecule type" value="Genomic_DNA"/>
</dbReference>
<organism evidence="1 2">
    <name type="scientific">Pseudomonas deceptionensis</name>
    <dbReference type="NCBI Taxonomy" id="882211"/>
    <lineage>
        <taxon>Bacteria</taxon>
        <taxon>Pseudomonadati</taxon>
        <taxon>Pseudomonadota</taxon>
        <taxon>Gammaproteobacteria</taxon>
        <taxon>Pseudomonadales</taxon>
        <taxon>Pseudomonadaceae</taxon>
        <taxon>Pseudomonas</taxon>
    </lineage>
</organism>
<protein>
    <submittedName>
        <fullName evidence="1">Uncharacterized conserved protein YceK</fullName>
    </submittedName>
</protein>
<sequence length="112" mass="12309">MSNARYAVLIGLSVSLVGCGTINTVVRGDEVTRRDLQKRNTYCDSIPRVYSGVAYDLCILHGPSKTITQDLVTPVLLPLRLLDLIPSAVLDTLVLPYTIYRQSTDDSIDLAQ</sequence>
<reference evidence="1" key="1">
    <citation type="submission" date="2016-10" db="EMBL/GenBank/DDBJ databases">
        <authorList>
            <person name="Varghese N."/>
            <person name="Submissions S."/>
        </authorList>
    </citation>
    <scope>NUCLEOTIDE SEQUENCE [LARGE SCALE GENOMIC DNA]</scope>
    <source>
        <strain evidence="1">LMG 25555</strain>
    </source>
</reference>
<dbReference type="OrthoDB" id="8547342at2"/>
<dbReference type="AlphaFoldDB" id="A0A1H5HUW4"/>
<dbReference type="PROSITE" id="PS51257">
    <property type="entry name" value="PROKAR_LIPOPROTEIN"/>
    <property type="match status" value="1"/>
</dbReference>